<feature type="compositionally biased region" description="Basic and acidic residues" evidence="2">
    <location>
        <begin position="421"/>
        <end position="434"/>
    </location>
</feature>
<dbReference type="AlphaFoldDB" id="S0KSQ6"/>
<protein>
    <submittedName>
        <fullName evidence="5">Uncharacterized protein</fullName>
    </submittedName>
</protein>
<feature type="domain" description="Replicative helicase loading/DNA remodeling protein DnaB N-terminal winged helix" evidence="4">
    <location>
        <begin position="6"/>
        <end position="237"/>
    </location>
</feature>
<dbReference type="EMBL" id="ASWO01000005">
    <property type="protein sequence ID" value="EOT83897.1"/>
    <property type="molecule type" value="Genomic_DNA"/>
</dbReference>
<gene>
    <name evidence="5" type="ORF">I573_01622</name>
</gene>
<dbReference type="OrthoDB" id="2082007at2"/>
<organism evidence="5 6">
    <name type="scientific">Enterococcus sulfureus ATCC 49903</name>
    <dbReference type="NCBI Taxonomy" id="1140003"/>
    <lineage>
        <taxon>Bacteria</taxon>
        <taxon>Bacillati</taxon>
        <taxon>Bacillota</taxon>
        <taxon>Bacilli</taxon>
        <taxon>Lactobacillales</taxon>
        <taxon>Enterococcaceae</taxon>
        <taxon>Enterococcus</taxon>
    </lineage>
</organism>
<dbReference type="Proteomes" id="UP000015961">
    <property type="component" value="Unassembled WGS sequence"/>
</dbReference>
<dbReference type="InterPro" id="IPR006343">
    <property type="entry name" value="DnaB/C_C"/>
</dbReference>
<accession>S0KSQ6</accession>
<dbReference type="Pfam" id="PF25888">
    <property type="entry name" value="WHD_DnaB"/>
    <property type="match status" value="1"/>
</dbReference>
<dbReference type="STRING" id="1140003.OMY_01056"/>
<feature type="region of interest" description="Disordered" evidence="2">
    <location>
        <begin position="393"/>
        <end position="441"/>
    </location>
</feature>
<dbReference type="RefSeq" id="WP_016185508.1">
    <property type="nucleotide sequence ID" value="NZ_ASWO01000005.1"/>
</dbReference>
<dbReference type="eggNOG" id="COG3611">
    <property type="taxonomic scope" value="Bacteria"/>
</dbReference>
<feature type="domain" description="DnaB/C C-terminal" evidence="3">
    <location>
        <begin position="310"/>
        <end position="383"/>
    </location>
</feature>
<reference evidence="5 6" key="1">
    <citation type="submission" date="2013-03" db="EMBL/GenBank/DDBJ databases">
        <title>The Genome Sequence of Enterococcus sulfureus ATCC_49903 (PacBio/Illumina hybrid assembly).</title>
        <authorList>
            <consortium name="The Broad Institute Genomics Platform"/>
            <consortium name="The Broad Institute Genome Sequencing Center for Infectious Disease"/>
            <person name="Earl A."/>
            <person name="Russ C."/>
            <person name="Gilmore M."/>
            <person name="Surin D."/>
            <person name="Walker B."/>
            <person name="Young S."/>
            <person name="Zeng Q."/>
            <person name="Gargeya S."/>
            <person name="Fitzgerald M."/>
            <person name="Haas B."/>
            <person name="Abouelleil A."/>
            <person name="Allen A.W."/>
            <person name="Alvarado L."/>
            <person name="Arachchi H.M."/>
            <person name="Berlin A.M."/>
            <person name="Chapman S.B."/>
            <person name="Gainer-Dewar J."/>
            <person name="Goldberg J."/>
            <person name="Griggs A."/>
            <person name="Gujja S."/>
            <person name="Hansen M."/>
            <person name="Howarth C."/>
            <person name="Imamovic A."/>
            <person name="Ireland A."/>
            <person name="Larimer J."/>
            <person name="McCowan C."/>
            <person name="Murphy C."/>
            <person name="Pearson M."/>
            <person name="Poon T.W."/>
            <person name="Priest M."/>
            <person name="Roberts A."/>
            <person name="Saif S."/>
            <person name="Shea T."/>
            <person name="Sisk P."/>
            <person name="Sykes S."/>
            <person name="Wortman J."/>
            <person name="Nusbaum C."/>
            <person name="Birren B."/>
        </authorList>
    </citation>
    <scope>NUCLEOTIDE SEQUENCE [LARGE SCALE GENOMIC DNA]</scope>
    <source>
        <strain evidence="5 6">ATCC 49903</strain>
    </source>
</reference>
<evidence type="ECO:0000313" key="5">
    <source>
        <dbReference type="EMBL" id="EOT83897.1"/>
    </source>
</evidence>
<evidence type="ECO:0000256" key="1">
    <source>
        <dbReference type="ARBA" id="ARBA00093462"/>
    </source>
</evidence>
<feature type="compositionally biased region" description="Basic and acidic residues" evidence="2">
    <location>
        <begin position="393"/>
        <end position="403"/>
    </location>
</feature>
<keyword evidence="6" id="KW-1185">Reference proteome</keyword>
<evidence type="ECO:0000259" key="4">
    <source>
        <dbReference type="Pfam" id="PF25888"/>
    </source>
</evidence>
<evidence type="ECO:0000256" key="2">
    <source>
        <dbReference type="SAM" id="MobiDB-lite"/>
    </source>
</evidence>
<name>S0KSQ6_9ENTE</name>
<dbReference type="PATRIC" id="fig|1140003.3.peg.1014"/>
<dbReference type="Pfam" id="PF07261">
    <property type="entry name" value="DnaB_2"/>
    <property type="match status" value="1"/>
</dbReference>
<proteinExistence type="inferred from homology"/>
<sequence length="459" mass="53142">MASIAPNTLYQVRYARTLTSVEKEALVTLYQPIIGADALALYFIFLGDGQTSKEHTHLDLLHLLPIGLTKLLDARKKLEGIGLLAVFEKETDAFGLVYGYELRLPLTPEHFFSDTTYSFLLESVIGERRFQELLTRYTPKTIHWDGFTEITQKFADIYRFDLTRYGQNMEKFETISTHFPSEKTKLTVDQTLDFAFLAFHAHKKQISKENFTPEFNQQLALLHQLYGYDELELVEFMTQIVSLSDGMVKINELKKVIQARNAQTQKIDKSKQNQPLDEAKRIEALKQSGFSDTDILVIQESEAYPPYDYFSAIKREKKSYISKLEEWLVRELVERSRLNNSVINILLHYVLVVKNNSTLPQKLVEKLAADWSEKEVKRPEEAVQLVRKLDKESKLAKEARENTPSRYAKPTKTEVVPKWLEQQEKEKTSPKKQTETTTAQQEELDARLAAYLKRKEGET</sequence>
<comment type="caution">
    <text evidence="5">The sequence shown here is derived from an EMBL/GenBank/DDBJ whole genome shotgun (WGS) entry which is preliminary data.</text>
</comment>
<evidence type="ECO:0000259" key="3">
    <source>
        <dbReference type="Pfam" id="PF07261"/>
    </source>
</evidence>
<comment type="similarity">
    <text evidence="1">Belongs to the DnaB/DnaD family.</text>
</comment>
<dbReference type="InterPro" id="IPR058660">
    <property type="entry name" value="WHD_DnaB"/>
</dbReference>
<evidence type="ECO:0000313" key="6">
    <source>
        <dbReference type="Proteomes" id="UP000015961"/>
    </source>
</evidence>